<dbReference type="InterPro" id="IPR050683">
    <property type="entry name" value="Bact_Polysacc_Export_ATP-bd"/>
</dbReference>
<dbReference type="PANTHER" id="PTHR46743:SF2">
    <property type="entry name" value="TEICHOIC ACIDS EXPORT ATP-BINDING PROTEIN TAGH"/>
    <property type="match status" value="1"/>
</dbReference>
<dbReference type="InterPro" id="IPR029439">
    <property type="entry name" value="Wzt_C"/>
</dbReference>
<proteinExistence type="inferred from homology"/>
<dbReference type="CDD" id="cd03220">
    <property type="entry name" value="ABC_KpsT_Wzt"/>
    <property type="match status" value="1"/>
</dbReference>
<comment type="similarity">
    <text evidence="1">Belongs to the ABC transporter superfamily.</text>
</comment>
<accession>A0ABR9B4W8</accession>
<keyword evidence="8" id="KW-1185">Reference proteome</keyword>
<dbReference type="PANTHER" id="PTHR46743">
    <property type="entry name" value="TEICHOIC ACIDS EXPORT ATP-BINDING PROTEIN TAGH"/>
    <property type="match status" value="1"/>
</dbReference>
<dbReference type="EMBL" id="JACYTO010000001">
    <property type="protein sequence ID" value="MBD8501312.1"/>
    <property type="molecule type" value="Genomic_DNA"/>
</dbReference>
<keyword evidence="2" id="KW-0813">Transport</keyword>
<dbReference type="Pfam" id="PF14524">
    <property type="entry name" value="Wzt_C"/>
    <property type="match status" value="1"/>
</dbReference>
<dbReference type="InterPro" id="IPR027417">
    <property type="entry name" value="P-loop_NTPase"/>
</dbReference>
<dbReference type="SUPFAM" id="SSF52540">
    <property type="entry name" value="P-loop containing nucleoside triphosphate hydrolases"/>
    <property type="match status" value="1"/>
</dbReference>
<reference evidence="8" key="1">
    <citation type="submission" date="2023-07" db="EMBL/GenBank/DDBJ databases">
        <title>Thauera sp. CAU 1555 isolated from sand of Yaerae Beach.</title>
        <authorList>
            <person name="Kim W."/>
        </authorList>
    </citation>
    <scope>NUCLEOTIDE SEQUENCE [LARGE SCALE GENOMIC DNA]</scope>
    <source>
        <strain evidence="8">CAU 1555</strain>
    </source>
</reference>
<gene>
    <name evidence="7" type="ORF">IFO67_00245</name>
</gene>
<name>A0ABR9B4W8_9RHOO</name>
<dbReference type="Gene3D" id="2.70.50.60">
    <property type="entry name" value="abc- transporter (atp binding component) like domain"/>
    <property type="match status" value="1"/>
</dbReference>
<evidence type="ECO:0000256" key="2">
    <source>
        <dbReference type="ARBA" id="ARBA00022448"/>
    </source>
</evidence>
<evidence type="ECO:0000256" key="3">
    <source>
        <dbReference type="ARBA" id="ARBA00022475"/>
    </source>
</evidence>
<evidence type="ECO:0000256" key="1">
    <source>
        <dbReference type="ARBA" id="ARBA00005417"/>
    </source>
</evidence>
<dbReference type="Pfam" id="PF00005">
    <property type="entry name" value="ABC_tran"/>
    <property type="match status" value="1"/>
</dbReference>
<keyword evidence="4" id="KW-0547">Nucleotide-binding</keyword>
<organism evidence="7 8">
    <name type="scientific">Thauera sedimentorum</name>
    <dbReference type="NCBI Taxonomy" id="2767595"/>
    <lineage>
        <taxon>Bacteria</taxon>
        <taxon>Pseudomonadati</taxon>
        <taxon>Pseudomonadota</taxon>
        <taxon>Betaproteobacteria</taxon>
        <taxon>Rhodocyclales</taxon>
        <taxon>Zoogloeaceae</taxon>
        <taxon>Thauera</taxon>
    </lineage>
</organism>
<keyword evidence="3" id="KW-1003">Cell membrane</keyword>
<dbReference type="InterPro" id="IPR003593">
    <property type="entry name" value="AAA+_ATPase"/>
</dbReference>
<evidence type="ECO:0000313" key="8">
    <source>
        <dbReference type="Proteomes" id="UP000603602"/>
    </source>
</evidence>
<evidence type="ECO:0000313" key="7">
    <source>
        <dbReference type="EMBL" id="MBD8501312.1"/>
    </source>
</evidence>
<dbReference type="RefSeq" id="WP_187716178.1">
    <property type="nucleotide sequence ID" value="NZ_JACTAH010000001.1"/>
</dbReference>
<dbReference type="Gene3D" id="3.40.50.300">
    <property type="entry name" value="P-loop containing nucleotide triphosphate hydrolases"/>
    <property type="match status" value="1"/>
</dbReference>
<evidence type="ECO:0000256" key="5">
    <source>
        <dbReference type="ARBA" id="ARBA00022840"/>
    </source>
</evidence>
<evidence type="ECO:0000259" key="6">
    <source>
        <dbReference type="PROSITE" id="PS50893"/>
    </source>
</evidence>
<keyword evidence="3" id="KW-0472">Membrane</keyword>
<evidence type="ECO:0000256" key="4">
    <source>
        <dbReference type="ARBA" id="ARBA00022741"/>
    </source>
</evidence>
<comment type="caution">
    <text evidence="7">The sequence shown here is derived from an EMBL/GenBank/DDBJ whole genome shotgun (WGS) entry which is preliminary data.</text>
</comment>
<dbReference type="GO" id="GO:0005524">
    <property type="term" value="F:ATP binding"/>
    <property type="evidence" value="ECO:0007669"/>
    <property type="project" value="UniProtKB-KW"/>
</dbReference>
<dbReference type="SMART" id="SM00382">
    <property type="entry name" value="AAA"/>
    <property type="match status" value="1"/>
</dbReference>
<dbReference type="InterPro" id="IPR003439">
    <property type="entry name" value="ABC_transporter-like_ATP-bd"/>
</dbReference>
<protein>
    <submittedName>
        <fullName evidence="7">ABC transporter ATP-binding protein</fullName>
    </submittedName>
</protein>
<sequence length="404" mass="43776">MSSELLLRVVSLERAYRSYETPKHRLFELLGIRRPVPPKLAVNNVSFELRRGEILGLIGPNGAGKSTLLQMIAGTLRPTGGTLEVHGRVTALLELGAGVDPELTGRENIRLMGAMYGLSDEEVDRRFDAIADFSELGEALDDPVKTYSSGMFLRLAFSVSTAMEPDLLIVDEALAVGDVGFQAKCLDRLEKLIDGGASIVLAAHDLQLIKNYCTSAICLNKGSIEASGDPETVVEHYYYLVRQRGADRASSLSWRSAESGVRFGSEQAFIDSVEVCTDGDAGSVRFGQTLPVMVRANVPASYRGSLSVAIVLRDIRGYNLYGLVASEAGDQIVWRDAQTVEARFSLPMRVADGEYSLTVRLEKDRSESATTLLDKHVGVCRIVCEGSKNTFLGSVDLGGCVVSD</sequence>
<feature type="domain" description="ABC transporter" evidence="6">
    <location>
        <begin position="27"/>
        <end position="246"/>
    </location>
</feature>
<dbReference type="InterPro" id="IPR015860">
    <property type="entry name" value="ABC_transpr_TagH-like"/>
</dbReference>
<keyword evidence="5 7" id="KW-0067">ATP-binding</keyword>
<dbReference type="Proteomes" id="UP000603602">
    <property type="component" value="Unassembled WGS sequence"/>
</dbReference>
<dbReference type="CDD" id="cd10147">
    <property type="entry name" value="Wzt_C-like"/>
    <property type="match status" value="1"/>
</dbReference>
<dbReference type="PROSITE" id="PS50893">
    <property type="entry name" value="ABC_TRANSPORTER_2"/>
    <property type="match status" value="1"/>
</dbReference>